<keyword evidence="1" id="KW-1133">Transmembrane helix</keyword>
<keyword evidence="1" id="KW-0472">Membrane</keyword>
<keyword evidence="4" id="KW-1185">Reference proteome</keyword>
<feature type="signal peptide" evidence="2">
    <location>
        <begin position="1"/>
        <end position="23"/>
    </location>
</feature>
<protein>
    <recommendedName>
        <fullName evidence="5">Transmembrane protein</fullName>
    </recommendedName>
</protein>
<feature type="chain" id="PRO_5040516693" description="Transmembrane protein" evidence="2">
    <location>
        <begin position="24"/>
        <end position="140"/>
    </location>
</feature>
<evidence type="ECO:0000256" key="2">
    <source>
        <dbReference type="SAM" id="SignalP"/>
    </source>
</evidence>
<organism evidence="3 4">
    <name type="scientific">Tothia fuscella</name>
    <dbReference type="NCBI Taxonomy" id="1048955"/>
    <lineage>
        <taxon>Eukaryota</taxon>
        <taxon>Fungi</taxon>
        <taxon>Dikarya</taxon>
        <taxon>Ascomycota</taxon>
        <taxon>Pezizomycotina</taxon>
        <taxon>Dothideomycetes</taxon>
        <taxon>Pleosporomycetidae</taxon>
        <taxon>Venturiales</taxon>
        <taxon>Cylindrosympodiaceae</taxon>
        <taxon>Tothia</taxon>
    </lineage>
</organism>
<sequence length="140" mass="15025">MGGSFQWMLPVAELVGLDLGLLGTGWDGVGLVQGMAVLRKSLLVKLLLCGSEGDGSELGFKCGCYWIVDFLFCVLVSSFPLSLRCCVLVVLFSGSLVVVGDGWWLVVVVLVMVGGCGCWWQLCLQEVVEGCWQVVFVRGG</sequence>
<gene>
    <name evidence="3" type="ORF">EJ08DRAFT_458672</name>
</gene>
<dbReference type="Proteomes" id="UP000800235">
    <property type="component" value="Unassembled WGS sequence"/>
</dbReference>
<evidence type="ECO:0000313" key="3">
    <source>
        <dbReference type="EMBL" id="KAF2423084.1"/>
    </source>
</evidence>
<feature type="transmembrane region" description="Helical" evidence="1">
    <location>
        <begin position="103"/>
        <end position="122"/>
    </location>
</feature>
<dbReference type="AlphaFoldDB" id="A0A9P4TUX8"/>
<comment type="caution">
    <text evidence="3">The sequence shown here is derived from an EMBL/GenBank/DDBJ whole genome shotgun (WGS) entry which is preliminary data.</text>
</comment>
<name>A0A9P4TUX8_9PEZI</name>
<dbReference type="EMBL" id="MU007085">
    <property type="protein sequence ID" value="KAF2423084.1"/>
    <property type="molecule type" value="Genomic_DNA"/>
</dbReference>
<evidence type="ECO:0008006" key="5">
    <source>
        <dbReference type="Google" id="ProtNLM"/>
    </source>
</evidence>
<accession>A0A9P4TUX8</accession>
<keyword evidence="2" id="KW-0732">Signal</keyword>
<evidence type="ECO:0000313" key="4">
    <source>
        <dbReference type="Proteomes" id="UP000800235"/>
    </source>
</evidence>
<proteinExistence type="predicted"/>
<reference evidence="3" key="1">
    <citation type="journal article" date="2020" name="Stud. Mycol.">
        <title>101 Dothideomycetes genomes: a test case for predicting lifestyles and emergence of pathogens.</title>
        <authorList>
            <person name="Haridas S."/>
            <person name="Albert R."/>
            <person name="Binder M."/>
            <person name="Bloem J."/>
            <person name="Labutti K."/>
            <person name="Salamov A."/>
            <person name="Andreopoulos B."/>
            <person name="Baker S."/>
            <person name="Barry K."/>
            <person name="Bills G."/>
            <person name="Bluhm B."/>
            <person name="Cannon C."/>
            <person name="Castanera R."/>
            <person name="Culley D."/>
            <person name="Daum C."/>
            <person name="Ezra D."/>
            <person name="Gonzalez J."/>
            <person name="Henrissat B."/>
            <person name="Kuo A."/>
            <person name="Liang C."/>
            <person name="Lipzen A."/>
            <person name="Lutzoni F."/>
            <person name="Magnuson J."/>
            <person name="Mondo S."/>
            <person name="Nolan M."/>
            <person name="Ohm R."/>
            <person name="Pangilinan J."/>
            <person name="Park H.-J."/>
            <person name="Ramirez L."/>
            <person name="Alfaro M."/>
            <person name="Sun H."/>
            <person name="Tritt A."/>
            <person name="Yoshinaga Y."/>
            <person name="Zwiers L.-H."/>
            <person name="Turgeon B."/>
            <person name="Goodwin S."/>
            <person name="Spatafora J."/>
            <person name="Crous P."/>
            <person name="Grigoriev I."/>
        </authorList>
    </citation>
    <scope>NUCLEOTIDE SEQUENCE</scope>
    <source>
        <strain evidence="3">CBS 130266</strain>
    </source>
</reference>
<keyword evidence="1" id="KW-0812">Transmembrane</keyword>
<feature type="transmembrane region" description="Helical" evidence="1">
    <location>
        <begin position="65"/>
        <end position="91"/>
    </location>
</feature>
<evidence type="ECO:0000256" key="1">
    <source>
        <dbReference type="SAM" id="Phobius"/>
    </source>
</evidence>